<evidence type="ECO:0000313" key="3">
    <source>
        <dbReference type="Proteomes" id="UP000753376"/>
    </source>
</evidence>
<dbReference type="CDD" id="cd01741">
    <property type="entry name" value="GATase1_1"/>
    <property type="match status" value="1"/>
</dbReference>
<dbReference type="Proteomes" id="UP000753376">
    <property type="component" value="Unassembled WGS sequence"/>
</dbReference>
<proteinExistence type="predicted"/>
<dbReference type="EMBL" id="JAHKPV010000001">
    <property type="protein sequence ID" value="MBU2873206.1"/>
    <property type="molecule type" value="Genomic_DNA"/>
</dbReference>
<keyword evidence="3" id="KW-1185">Reference proteome</keyword>
<dbReference type="PANTHER" id="PTHR42695:SF5">
    <property type="entry name" value="GLUTAMINE AMIDOTRANSFERASE YLR126C-RELATED"/>
    <property type="match status" value="1"/>
</dbReference>
<dbReference type="InterPro" id="IPR044992">
    <property type="entry name" value="ChyE-like"/>
</dbReference>
<organism evidence="2 3">
    <name type="scientific">Marinobacter salexigens</name>
    <dbReference type="NCBI Taxonomy" id="1925763"/>
    <lineage>
        <taxon>Bacteria</taxon>
        <taxon>Pseudomonadati</taxon>
        <taxon>Pseudomonadota</taxon>
        <taxon>Gammaproteobacteria</taxon>
        <taxon>Pseudomonadales</taxon>
        <taxon>Marinobacteraceae</taxon>
        <taxon>Marinobacter</taxon>
    </lineage>
</organism>
<evidence type="ECO:0000259" key="1">
    <source>
        <dbReference type="Pfam" id="PF00117"/>
    </source>
</evidence>
<name>A0ABS6A4X0_9GAMM</name>
<sequence length="253" mass="28178">MSSFDTCSGFEHSQERPVRLGLLLCGDVHTALQPMFDNYAGCLIDRLQLRNAHIEVRLWHAWKGELPDKVTDADAYLVGGSPASVFDRERWIDQLGSFIRQAHSARRRLVGICFGHQMIHHALGGRVERADAGWGLGIYPINLSRQIPGLSSKNSVALYAMHQDQVITPAEGFELLGGSEFCPHYMMSHADRVLTIQGHPEFTHNFFAEFLKLAESRFDEKSVARARLGMLGADDGEAVCQMLNGFVLGRSVL</sequence>
<feature type="domain" description="Glutamine amidotransferase" evidence="1">
    <location>
        <begin position="39"/>
        <end position="205"/>
    </location>
</feature>
<accession>A0ABS6A4X0</accession>
<protein>
    <submittedName>
        <fullName evidence="2">Type 1 glutamine amidotransferase</fullName>
    </submittedName>
</protein>
<gene>
    <name evidence="2" type="ORF">KO508_04210</name>
</gene>
<reference evidence="2 3" key="1">
    <citation type="submission" date="2021-05" db="EMBL/GenBank/DDBJ databases">
        <title>Draft genomes of bacteria isolated from model marine particles.</title>
        <authorList>
            <person name="Datta M.S."/>
            <person name="Schwartzman J.A."/>
            <person name="Enke T.N."/>
            <person name="Saavedra J."/>
            <person name="Cermak N."/>
            <person name="Cordero O.X."/>
        </authorList>
    </citation>
    <scope>NUCLEOTIDE SEQUENCE [LARGE SCALE GENOMIC DNA]</scope>
    <source>
        <strain evidence="2 3">D2M19</strain>
    </source>
</reference>
<dbReference type="PROSITE" id="PS51273">
    <property type="entry name" value="GATASE_TYPE_1"/>
    <property type="match status" value="1"/>
</dbReference>
<dbReference type="PANTHER" id="PTHR42695">
    <property type="entry name" value="GLUTAMINE AMIDOTRANSFERASE YLR126C-RELATED"/>
    <property type="match status" value="1"/>
</dbReference>
<dbReference type="Pfam" id="PF00117">
    <property type="entry name" value="GATase"/>
    <property type="match status" value="1"/>
</dbReference>
<evidence type="ECO:0000313" key="2">
    <source>
        <dbReference type="EMBL" id="MBU2873206.1"/>
    </source>
</evidence>
<keyword evidence="2" id="KW-0315">Glutamine amidotransferase</keyword>
<dbReference type="InterPro" id="IPR017926">
    <property type="entry name" value="GATASE"/>
</dbReference>
<comment type="caution">
    <text evidence="2">The sequence shown here is derived from an EMBL/GenBank/DDBJ whole genome shotgun (WGS) entry which is preliminary data.</text>
</comment>
<dbReference type="RefSeq" id="WP_216007051.1">
    <property type="nucleotide sequence ID" value="NZ_JAHKPV010000001.1"/>
</dbReference>